<proteinExistence type="predicted"/>
<dbReference type="AlphaFoldDB" id="A0A3B0WE39"/>
<keyword evidence="1" id="KW-0812">Transmembrane</keyword>
<gene>
    <name evidence="2" type="ORF">MNBD_GAMMA05-2608</name>
</gene>
<reference evidence="2" key="1">
    <citation type="submission" date="2018-06" db="EMBL/GenBank/DDBJ databases">
        <authorList>
            <person name="Zhirakovskaya E."/>
        </authorList>
    </citation>
    <scope>NUCLEOTIDE SEQUENCE</scope>
</reference>
<keyword evidence="1" id="KW-1133">Transmembrane helix</keyword>
<sequence length="281" mass="31173">MITNNPFAELSATIPEFAMQAYVVAMFFLVIGGTVLDMLHKKSAQYFFENAKKAEKSAKRTVSGGEKMSIAVSTLTSEVLTSSEFQNTRRRISHLFTMYGFIIFVASTAGLIFGYASVDAATPSWLAAAWHLGAASLCIGGYWFWFFIRVDVASEGVKWYDLRLADLFIVSCLMMATFALLWSGTMGGGNLNTLFFALFIVASTTLFSTVMWSKFAHMFFKPAAAYQKKITRADESRENLPADFDLTDPAVQAQFPDIPQYMGTNPPNMGAGIRRESSNHY</sequence>
<dbReference type="EMBL" id="UOFE01000006">
    <property type="protein sequence ID" value="VAW50680.1"/>
    <property type="molecule type" value="Genomic_DNA"/>
</dbReference>
<protein>
    <submittedName>
        <fullName evidence="2">Adenylylsulfate reductase membrane anchor</fullName>
    </submittedName>
</protein>
<feature type="transmembrane region" description="Helical" evidence="1">
    <location>
        <begin position="96"/>
        <end position="116"/>
    </location>
</feature>
<feature type="transmembrane region" description="Helical" evidence="1">
    <location>
        <begin position="128"/>
        <end position="148"/>
    </location>
</feature>
<feature type="transmembrane region" description="Helical" evidence="1">
    <location>
        <begin position="20"/>
        <end position="39"/>
    </location>
</feature>
<name>A0A3B0WE39_9ZZZZ</name>
<organism evidence="2">
    <name type="scientific">hydrothermal vent metagenome</name>
    <dbReference type="NCBI Taxonomy" id="652676"/>
    <lineage>
        <taxon>unclassified sequences</taxon>
        <taxon>metagenomes</taxon>
        <taxon>ecological metagenomes</taxon>
    </lineage>
</organism>
<feature type="transmembrane region" description="Helical" evidence="1">
    <location>
        <begin position="160"/>
        <end position="182"/>
    </location>
</feature>
<accession>A0A3B0WE39</accession>
<evidence type="ECO:0000256" key="1">
    <source>
        <dbReference type="SAM" id="Phobius"/>
    </source>
</evidence>
<keyword evidence="1" id="KW-0472">Membrane</keyword>
<feature type="transmembrane region" description="Helical" evidence="1">
    <location>
        <begin position="194"/>
        <end position="212"/>
    </location>
</feature>
<evidence type="ECO:0000313" key="2">
    <source>
        <dbReference type="EMBL" id="VAW50680.1"/>
    </source>
</evidence>